<comment type="subcellular location">
    <subcellularLocation>
        <location evidence="12">Cell inner membrane</location>
        <topology evidence="12">Multi-pass membrane protein</topology>
    </subcellularLocation>
    <subcellularLocation>
        <location evidence="1">Cell membrane</location>
        <topology evidence="1">Multi-pass membrane protein</topology>
    </subcellularLocation>
</comment>
<dbReference type="Pfam" id="PF00892">
    <property type="entry name" value="EamA"/>
    <property type="match status" value="1"/>
</dbReference>
<comment type="function">
    <text evidence="12">Translocates 4-amino-4-deoxy-L-arabinose-phosphoundecaprenol (alpha-L-Ara4N-phosphoundecaprenol) from the cytoplasmic to the periplasmic side of the inner membrane.</text>
</comment>
<evidence type="ECO:0000256" key="2">
    <source>
        <dbReference type="ARBA" id="ARBA00022448"/>
    </source>
</evidence>
<dbReference type="GO" id="GO:1901505">
    <property type="term" value="F:carbohydrate derivative transmembrane transporter activity"/>
    <property type="evidence" value="ECO:0007669"/>
    <property type="project" value="InterPro"/>
</dbReference>
<dbReference type="Gene3D" id="1.10.3730.20">
    <property type="match status" value="1"/>
</dbReference>
<dbReference type="HAMAP" id="MF_01869">
    <property type="entry name" value="Flippase_ArnE"/>
    <property type="match status" value="1"/>
</dbReference>
<keyword evidence="7 12" id="KW-0812">Transmembrane</keyword>
<dbReference type="EMBL" id="CP076405">
    <property type="protein sequence ID" value="QWQ19230.2"/>
    <property type="molecule type" value="Genomic_DNA"/>
</dbReference>
<keyword evidence="3 12" id="KW-1003">Cell membrane</keyword>
<evidence type="ECO:0000256" key="1">
    <source>
        <dbReference type="ARBA" id="ARBA00004651"/>
    </source>
</evidence>
<dbReference type="InterPro" id="IPR000620">
    <property type="entry name" value="EamA_dom"/>
</dbReference>
<evidence type="ECO:0000256" key="6">
    <source>
        <dbReference type="ARBA" id="ARBA00022556"/>
    </source>
</evidence>
<evidence type="ECO:0000259" key="13">
    <source>
        <dbReference type="Pfam" id="PF00892"/>
    </source>
</evidence>
<dbReference type="GO" id="GO:0009245">
    <property type="term" value="P:lipid A biosynthetic process"/>
    <property type="evidence" value="ECO:0007669"/>
    <property type="project" value="UniProtKB-UniRule"/>
</dbReference>
<name>A0AAJ4NEZ3_PRORE</name>
<protein>
    <recommendedName>
        <fullName evidence="12">Probable 4-amino-4-deoxy-L-arabinose-phosphoundecaprenol flippase subunit ArnE</fullName>
        <shortName evidence="12">L-Ara4N-phosphoundecaprenol flippase subunit ArnE</shortName>
    </recommendedName>
    <alternativeName>
        <fullName evidence="12">Undecaprenyl phosphate-aminoarabinose flippase subunit ArnE</fullName>
    </alternativeName>
</protein>
<evidence type="ECO:0000256" key="3">
    <source>
        <dbReference type="ARBA" id="ARBA00022475"/>
    </source>
</evidence>
<dbReference type="PANTHER" id="PTHR30561:SF23">
    <property type="entry name" value="4-AMINO-4-DEOXY-L-ARABINOSE-PHOSPHOUNDECAPRENOL FLIPPASE SUBUNIT ARNE-RELATED"/>
    <property type="match status" value="1"/>
</dbReference>
<gene>
    <name evidence="12 14" type="primary">arnE</name>
    <name evidence="14" type="ORF">KOF27_11275</name>
</gene>
<dbReference type="NCBIfam" id="NF011625">
    <property type="entry name" value="PRK15051.1"/>
    <property type="match status" value="1"/>
</dbReference>
<keyword evidence="10 12" id="KW-0443">Lipid metabolism</keyword>
<evidence type="ECO:0000256" key="8">
    <source>
        <dbReference type="ARBA" id="ARBA00022985"/>
    </source>
</evidence>
<dbReference type="InterPro" id="IPR037185">
    <property type="entry name" value="EmrE-like"/>
</dbReference>
<evidence type="ECO:0000256" key="4">
    <source>
        <dbReference type="ARBA" id="ARBA00022516"/>
    </source>
</evidence>
<comment type="similarity">
    <text evidence="12">Belongs to the ArnE family.</text>
</comment>
<dbReference type="SUPFAM" id="SSF103481">
    <property type="entry name" value="Multidrug resistance efflux transporter EmrE"/>
    <property type="match status" value="1"/>
</dbReference>
<reference evidence="14" key="1">
    <citation type="submission" date="2021-06" db="EMBL/GenBank/DDBJ databases">
        <title>Emergence of genetically related NDM-1-producing Providencia rettgeri strains in Argentina.</title>
        <authorList>
            <person name="Pasteran F."/>
            <person name="Meo A."/>
            <person name="Gomez S."/>
            <person name="Derdoy L."/>
            <person name="Albronoz E."/>
            <person name="Faccone D."/>
            <person name="Guerriero L."/>
            <person name="Archuby D."/>
            <person name="Tarzia A."/>
            <person name="Lopez M."/>
            <person name="Corso A."/>
        </authorList>
    </citation>
    <scope>NUCLEOTIDE SEQUENCE</scope>
    <source>
        <strain evidence="14">PreM15628</strain>
    </source>
</reference>
<feature type="domain" description="EamA" evidence="13">
    <location>
        <begin position="26"/>
        <end position="112"/>
    </location>
</feature>
<organism evidence="14 15">
    <name type="scientific">Providencia rettgeri</name>
    <dbReference type="NCBI Taxonomy" id="587"/>
    <lineage>
        <taxon>Bacteria</taxon>
        <taxon>Pseudomonadati</taxon>
        <taxon>Pseudomonadota</taxon>
        <taxon>Gammaproteobacteria</taxon>
        <taxon>Enterobacterales</taxon>
        <taxon>Morganellaceae</taxon>
        <taxon>Providencia</taxon>
    </lineage>
</organism>
<dbReference type="AlphaFoldDB" id="A0AAJ4NEZ3"/>
<feature type="transmembrane region" description="Helical" evidence="12">
    <location>
        <begin position="101"/>
        <end position="126"/>
    </location>
</feature>
<evidence type="ECO:0000313" key="14">
    <source>
        <dbReference type="EMBL" id="QWQ19230.2"/>
    </source>
</evidence>
<dbReference type="GO" id="GO:0009103">
    <property type="term" value="P:lipopolysaccharide biosynthetic process"/>
    <property type="evidence" value="ECO:0007669"/>
    <property type="project" value="UniProtKB-UniRule"/>
</dbReference>
<dbReference type="FunFam" id="1.10.3730.20:FF:000002">
    <property type="entry name" value="Probable 4-amino-4-deoxy-L-arabinose-phosphoundecaprenol flippase subunit ArnE"/>
    <property type="match status" value="1"/>
</dbReference>
<dbReference type="InterPro" id="IPR000390">
    <property type="entry name" value="Small_drug/metabolite_transptr"/>
</dbReference>
<keyword evidence="5 12" id="KW-0997">Cell inner membrane</keyword>
<feature type="transmembrane region" description="Helical" evidence="12">
    <location>
        <begin position="69"/>
        <end position="89"/>
    </location>
</feature>
<dbReference type="InterPro" id="IPR022883">
    <property type="entry name" value="Flippase_ArnE"/>
</dbReference>
<comment type="subunit">
    <text evidence="12">Heterodimer of ArnE and ArnF.</text>
</comment>
<feature type="transmembrane region" description="Helical" evidence="12">
    <location>
        <begin position="41"/>
        <end position="62"/>
    </location>
</feature>
<keyword evidence="6 12" id="KW-0441">Lipid A biosynthesis</keyword>
<proteinExistence type="inferred from homology"/>
<dbReference type="PANTHER" id="PTHR30561">
    <property type="entry name" value="SMR FAMILY PROTON-DEPENDENT DRUG EFFLUX TRANSPORTER SUGE"/>
    <property type="match status" value="1"/>
</dbReference>
<evidence type="ECO:0000256" key="11">
    <source>
        <dbReference type="ARBA" id="ARBA00023136"/>
    </source>
</evidence>
<evidence type="ECO:0000256" key="5">
    <source>
        <dbReference type="ARBA" id="ARBA00022519"/>
    </source>
</evidence>
<comment type="pathway">
    <text evidence="12">Bacterial outer membrane biogenesis; lipopolysaccharide biosynthesis.</text>
</comment>
<sequence>MIAQLLLLLLVSVLTCVGQVAQKQAVVNWQSNKTNKTASAFRWLVLAVFMLGLGMLFWLKLLETMPLSIAYPMLSINFVLITLIGQFVYKEQTGLNHWLGVAAIMFGILLMSIGVWTRVICGWLAVLY</sequence>
<dbReference type="Proteomes" id="UP000682358">
    <property type="component" value="Chromosome"/>
</dbReference>
<keyword evidence="9 12" id="KW-1133">Transmembrane helix</keyword>
<evidence type="ECO:0000256" key="10">
    <source>
        <dbReference type="ARBA" id="ARBA00023098"/>
    </source>
</evidence>
<dbReference type="GO" id="GO:0005886">
    <property type="term" value="C:plasma membrane"/>
    <property type="evidence" value="ECO:0007669"/>
    <property type="project" value="UniProtKB-SubCell"/>
</dbReference>
<keyword evidence="8 12" id="KW-0448">Lipopolysaccharide biosynthesis</keyword>
<evidence type="ECO:0000256" key="12">
    <source>
        <dbReference type="HAMAP-Rule" id="MF_01869"/>
    </source>
</evidence>
<evidence type="ECO:0000256" key="9">
    <source>
        <dbReference type="ARBA" id="ARBA00022989"/>
    </source>
</evidence>
<evidence type="ECO:0000256" key="7">
    <source>
        <dbReference type="ARBA" id="ARBA00022692"/>
    </source>
</evidence>
<accession>A0AAJ4NEZ3</accession>
<keyword evidence="11 12" id="KW-0472">Membrane</keyword>
<evidence type="ECO:0000313" key="15">
    <source>
        <dbReference type="Proteomes" id="UP000682358"/>
    </source>
</evidence>
<keyword evidence="4 12" id="KW-0444">Lipid biosynthesis</keyword>
<keyword evidence="2 12" id="KW-0813">Transport</keyword>